<dbReference type="InterPro" id="IPR019106">
    <property type="entry name" value="T4SS_TrbC"/>
</dbReference>
<proteinExistence type="predicted"/>
<feature type="signal peptide" evidence="2">
    <location>
        <begin position="1"/>
        <end position="23"/>
    </location>
</feature>
<dbReference type="Proteomes" id="UP001570071">
    <property type="component" value="Unassembled WGS sequence"/>
</dbReference>
<evidence type="ECO:0000256" key="1">
    <source>
        <dbReference type="SAM" id="MobiDB-lite"/>
    </source>
</evidence>
<sequence>MSFFNKTNIAALLITACAGSAFAEPTLNDADMAALERSRNLIQKTSKMDTPSWLRQYDAEAPIEQAPTGVRRWIPAAQQIGDDSKAFVQKTIQNAYGVEDKSQIRTVDMEISPDSPLVKGEELYYFVSFAQPESEIKEILAAAALVDARVILRGMRPGDLMVNQTAAAMYGLGKEIRPTPKVAIDSRLHKVFNISKAPAMVYRKGNQIVSVRGVASVKWFLEKAREAKETTSLGTVSTSYDIVERDVVEEIQSRAAAVDWDAKRRKAMNRYISQLPEFKLPTAVKDATYRIDPRVQFHKDVTAKDGTLLASKGQVVNPIDHFPSQSLTLFVFDGLSAPQRALVKREMKNAHGKIGLMVSRIDKEKGFQFISDLSKEYRQQVYMLQQRMINRFQLRKLPSQIYLGNGEIIIKEFGIRTQEEALSEEKELEYKTQDTAQTESGQVNLINNN</sequence>
<feature type="compositionally biased region" description="Polar residues" evidence="1">
    <location>
        <begin position="433"/>
        <end position="449"/>
    </location>
</feature>
<dbReference type="RefSeq" id="WP_372121851.1">
    <property type="nucleotide sequence ID" value="NZ_JBFSSG010000001.1"/>
</dbReference>
<feature type="region of interest" description="Disordered" evidence="1">
    <location>
        <begin position="429"/>
        <end position="449"/>
    </location>
</feature>
<evidence type="ECO:0000313" key="4">
    <source>
        <dbReference type="Proteomes" id="UP001570071"/>
    </source>
</evidence>
<keyword evidence="4" id="KW-1185">Reference proteome</keyword>
<dbReference type="Pfam" id="PF09673">
    <property type="entry name" value="TrbC_Ftype"/>
    <property type="match status" value="1"/>
</dbReference>
<feature type="chain" id="PRO_5046987355" evidence="2">
    <location>
        <begin position="24"/>
        <end position="449"/>
    </location>
</feature>
<accession>A0ABV4MQP4</accession>
<dbReference type="PROSITE" id="PS51257">
    <property type="entry name" value="PROKAR_LIPOPROTEIN"/>
    <property type="match status" value="1"/>
</dbReference>
<keyword evidence="2" id="KW-0732">Signal</keyword>
<organism evidence="3 4">
    <name type="scientific">Vibrio pomeroyi</name>
    <dbReference type="NCBI Taxonomy" id="198832"/>
    <lineage>
        <taxon>Bacteria</taxon>
        <taxon>Pseudomonadati</taxon>
        <taxon>Pseudomonadota</taxon>
        <taxon>Gammaproteobacteria</taxon>
        <taxon>Vibrionales</taxon>
        <taxon>Vibrionaceae</taxon>
        <taxon>Vibrio</taxon>
    </lineage>
</organism>
<evidence type="ECO:0000313" key="3">
    <source>
        <dbReference type="EMBL" id="MEZ8719458.1"/>
    </source>
</evidence>
<dbReference type="EMBL" id="JBFSSG010000001">
    <property type="protein sequence ID" value="MEZ8719458.1"/>
    <property type="molecule type" value="Genomic_DNA"/>
</dbReference>
<reference evidence="3 4" key="1">
    <citation type="journal article" date="2024" name="ISME J.">
        <title>Tailless and filamentous prophages are predominant in marine Vibrio.</title>
        <authorList>
            <person name="Steensen K."/>
            <person name="Seneca J."/>
            <person name="Bartlau N."/>
            <person name="Yu X.A."/>
            <person name="Hussain F.A."/>
            <person name="Polz M.F."/>
        </authorList>
    </citation>
    <scope>NUCLEOTIDE SEQUENCE [LARGE SCALE GENOMIC DNA]</scope>
    <source>
        <strain evidence="3 4">10N.239.312.F12</strain>
    </source>
</reference>
<gene>
    <name evidence="3" type="ORF">AB6D66_00170</name>
</gene>
<evidence type="ECO:0000256" key="2">
    <source>
        <dbReference type="SAM" id="SignalP"/>
    </source>
</evidence>
<comment type="caution">
    <text evidence="3">The sequence shown here is derived from an EMBL/GenBank/DDBJ whole genome shotgun (WGS) entry which is preliminary data.</text>
</comment>
<name>A0ABV4MQP4_9VIBR</name>
<protein>
    <submittedName>
        <fullName evidence="3">TrbC family F-type conjugative pilus assembly protein</fullName>
    </submittedName>
</protein>